<dbReference type="AlphaFoldDB" id="A0A4R6UA15"/>
<accession>A0A4R6UA15</accession>
<organism evidence="2 3">
    <name type="scientific">Aureibacillus halotolerans</name>
    <dbReference type="NCBI Taxonomy" id="1508390"/>
    <lineage>
        <taxon>Bacteria</taxon>
        <taxon>Bacillati</taxon>
        <taxon>Bacillota</taxon>
        <taxon>Bacilli</taxon>
        <taxon>Bacillales</taxon>
        <taxon>Bacillaceae</taxon>
        <taxon>Aureibacillus</taxon>
    </lineage>
</organism>
<keyword evidence="1" id="KW-0472">Membrane</keyword>
<proteinExistence type="predicted"/>
<evidence type="ECO:0000313" key="2">
    <source>
        <dbReference type="EMBL" id="TDQ42672.1"/>
    </source>
</evidence>
<evidence type="ECO:0000313" key="3">
    <source>
        <dbReference type="Proteomes" id="UP000295632"/>
    </source>
</evidence>
<keyword evidence="1" id="KW-1133">Transmembrane helix</keyword>
<dbReference type="Proteomes" id="UP000295632">
    <property type="component" value="Unassembled WGS sequence"/>
</dbReference>
<evidence type="ECO:0000256" key="1">
    <source>
        <dbReference type="SAM" id="Phobius"/>
    </source>
</evidence>
<keyword evidence="1" id="KW-0812">Transmembrane</keyword>
<sequence length="70" mass="7719">MDSMQFLKIQQVVSDIAIQGATVLLMMFSAGMIVGLLLRPLTMPHFVKNLLTGIAILGGLFLWSQIPLKF</sequence>
<keyword evidence="3" id="KW-1185">Reference proteome</keyword>
<protein>
    <submittedName>
        <fullName evidence="2">Uncharacterized protein</fullName>
    </submittedName>
</protein>
<reference evidence="2 3" key="1">
    <citation type="submission" date="2019-03" db="EMBL/GenBank/DDBJ databases">
        <title>Genomic Encyclopedia of Type Strains, Phase IV (KMG-IV): sequencing the most valuable type-strain genomes for metagenomic binning, comparative biology and taxonomic classification.</title>
        <authorList>
            <person name="Goeker M."/>
        </authorList>
    </citation>
    <scope>NUCLEOTIDE SEQUENCE [LARGE SCALE GENOMIC DNA]</scope>
    <source>
        <strain evidence="2 3">DSM 28697</strain>
    </source>
</reference>
<comment type="caution">
    <text evidence="2">The sequence shown here is derived from an EMBL/GenBank/DDBJ whole genome shotgun (WGS) entry which is preliminary data.</text>
</comment>
<feature type="transmembrane region" description="Helical" evidence="1">
    <location>
        <begin position="16"/>
        <end position="38"/>
    </location>
</feature>
<name>A0A4R6UA15_9BACI</name>
<dbReference type="RefSeq" id="WP_133578516.1">
    <property type="nucleotide sequence ID" value="NZ_SNYJ01000001.1"/>
</dbReference>
<feature type="transmembrane region" description="Helical" evidence="1">
    <location>
        <begin position="50"/>
        <end position="68"/>
    </location>
</feature>
<gene>
    <name evidence="2" type="ORF">EV213_101101</name>
</gene>
<dbReference type="EMBL" id="SNYJ01000001">
    <property type="protein sequence ID" value="TDQ42672.1"/>
    <property type="molecule type" value="Genomic_DNA"/>
</dbReference>